<organism evidence="1">
    <name type="scientific">marine metagenome</name>
    <dbReference type="NCBI Taxonomy" id="408172"/>
    <lineage>
        <taxon>unclassified sequences</taxon>
        <taxon>metagenomes</taxon>
        <taxon>ecological metagenomes</taxon>
    </lineage>
</organism>
<feature type="non-terminal residue" evidence="1">
    <location>
        <position position="1"/>
    </location>
</feature>
<dbReference type="AlphaFoldDB" id="A0A382XFK6"/>
<protein>
    <submittedName>
        <fullName evidence="1">Uncharacterized protein</fullName>
    </submittedName>
</protein>
<evidence type="ECO:0000313" key="1">
    <source>
        <dbReference type="EMBL" id="SVD69171.1"/>
    </source>
</evidence>
<dbReference type="InterPro" id="IPR025267">
    <property type="entry name" value="ORF017-like"/>
</dbReference>
<feature type="non-terminal residue" evidence="1">
    <location>
        <position position="232"/>
    </location>
</feature>
<dbReference type="EMBL" id="UINC01166942">
    <property type="protein sequence ID" value="SVD69171.1"/>
    <property type="molecule type" value="Genomic_DNA"/>
</dbReference>
<gene>
    <name evidence="1" type="ORF">METZ01_LOCUS422025</name>
</gene>
<sequence>VAYTPPLSLTNPTGTGQLTNQVTTAFEQIAYFALRSQPLYEMICDVRSTAQSHNAATVQFTFYPNMAQVTGTLTEATDVTPVALSDSKVDVALAEYGSSVITTALIRGTSFLNVDADAANIIGYNMVDSIDKVVSNVLMAGTNVLYSTGSGALPTSRVTIADGNTFDAITPRQAVAQLRGDSAPGWENGNYMAIVHPDVSYDLRGETAVTDVIQFQLYQDGAPIRAGSISTF</sequence>
<reference evidence="1" key="1">
    <citation type="submission" date="2018-05" db="EMBL/GenBank/DDBJ databases">
        <authorList>
            <person name="Lanie J.A."/>
            <person name="Ng W.-L."/>
            <person name="Kazmierczak K.M."/>
            <person name="Andrzejewski T.M."/>
            <person name="Davidsen T.M."/>
            <person name="Wayne K.J."/>
            <person name="Tettelin H."/>
            <person name="Glass J.I."/>
            <person name="Rusch D."/>
            <person name="Podicherti R."/>
            <person name="Tsui H.-C.T."/>
            <person name="Winkler M.E."/>
        </authorList>
    </citation>
    <scope>NUCLEOTIDE SEQUENCE</scope>
</reference>
<dbReference type="Pfam" id="PF13252">
    <property type="entry name" value="Phage_capsid_3"/>
    <property type="match status" value="1"/>
</dbReference>
<name>A0A382XFK6_9ZZZZ</name>
<proteinExistence type="predicted"/>
<accession>A0A382XFK6</accession>